<dbReference type="PRINTS" id="PR00260">
    <property type="entry name" value="CHEMTRNSDUCR"/>
</dbReference>
<sequence>MSHERQPHESDDSGWSSRGNDAPDVDPRVLSDQYDAAVPAELRRDHADHLSALLAGETATETASALGCRVAGEGVSAGAYLDTYSVAFDALVSSVFDGLRRDGEDDLDSDDLDTAEARLRGGIAAALADMRAGVEGYVPEDDSDATADAVDPRENASDLREDASASSADDAEATAERTESDAESSDATGELPDSSTDTALAVGDVLAALPTPAFLVAPDHTVLAYNEGLAEMLGIGEREALGEDNRESIAAASYTDGRRHESLVDKVADAPRTAHERSDVERTETTFGDRYVYEDTSTLLNERDEEIHIGFRAVPLFDDGGDLRAVLEVVDDRTDEVRHQRSVSALAEEVTSTLDAIGEGDLTARADYDDPHGTVGDDLLALTDDVNAMAENFQRLVERVDDRTEALSASIDEAVASANRIDEQIDDQNDALAEVTDEIASFSATMEEVAASSNEVAEAAEQALSEAERGLDSGEEARDAAAEVLELSDDLLDSVTELETRMDDIGEVVEFISDVADQTNLLALNANIEAARAGEAGDGFAVVAEEVKELATQTSDHADDIADRIGTLRQRALKTVESVEESHGRVEHVDEEIDATLDALREIATAVETATEGIRKSRTRTTNKPPPSRKSRRPSRTPSGAPTGWTRLPTKSSARWTRRPTR</sequence>
<dbReference type="SUPFAM" id="SSF55785">
    <property type="entry name" value="PYP-like sensor domain (PAS domain)"/>
    <property type="match status" value="1"/>
</dbReference>
<dbReference type="RefSeq" id="WP_382209239.1">
    <property type="nucleotide sequence ID" value="NZ_JBHSZH010000005.1"/>
</dbReference>
<evidence type="ECO:0000256" key="2">
    <source>
        <dbReference type="ARBA" id="ARBA00029447"/>
    </source>
</evidence>
<evidence type="ECO:0000259" key="8">
    <source>
        <dbReference type="PROSITE" id="PS50885"/>
    </source>
</evidence>
<dbReference type="InterPro" id="IPR035965">
    <property type="entry name" value="PAS-like_dom_sf"/>
</dbReference>
<feature type="region of interest" description="Disordered" evidence="5">
    <location>
        <begin position="1"/>
        <end position="32"/>
    </location>
</feature>
<dbReference type="InterPro" id="IPR003660">
    <property type="entry name" value="HAMP_dom"/>
</dbReference>
<dbReference type="GO" id="GO:0007165">
    <property type="term" value="P:signal transduction"/>
    <property type="evidence" value="ECO:0007669"/>
    <property type="project" value="UniProtKB-KW"/>
</dbReference>
<evidence type="ECO:0000259" key="7">
    <source>
        <dbReference type="PROSITE" id="PS50112"/>
    </source>
</evidence>
<keyword evidence="1 3" id="KW-0807">Transducer</keyword>
<comment type="similarity">
    <text evidence="2">Belongs to the methyl-accepting chemotaxis (MCP) protein family.</text>
</comment>
<reference evidence="9 10" key="1">
    <citation type="journal article" date="2019" name="Int. J. Syst. Evol. Microbiol.">
        <title>The Global Catalogue of Microorganisms (GCM) 10K type strain sequencing project: providing services to taxonomists for standard genome sequencing and annotation.</title>
        <authorList>
            <consortium name="The Broad Institute Genomics Platform"/>
            <consortium name="The Broad Institute Genome Sequencing Center for Infectious Disease"/>
            <person name="Wu L."/>
            <person name="Ma J."/>
        </authorList>
    </citation>
    <scope>NUCLEOTIDE SEQUENCE [LARGE SCALE GENOMIC DNA]</scope>
    <source>
        <strain evidence="9 10">DT72</strain>
    </source>
</reference>
<dbReference type="PANTHER" id="PTHR32089:SF112">
    <property type="entry name" value="LYSOZYME-LIKE PROTEIN-RELATED"/>
    <property type="match status" value="1"/>
</dbReference>
<dbReference type="PROSITE" id="PS50112">
    <property type="entry name" value="PAS"/>
    <property type="match status" value="1"/>
</dbReference>
<feature type="region of interest" description="Disordered" evidence="5">
    <location>
        <begin position="608"/>
        <end position="662"/>
    </location>
</feature>
<feature type="domain" description="HAMP" evidence="8">
    <location>
        <begin position="341"/>
        <end position="398"/>
    </location>
</feature>
<feature type="domain" description="PAS" evidence="7">
    <location>
        <begin position="205"/>
        <end position="243"/>
    </location>
</feature>
<evidence type="ECO:0000256" key="3">
    <source>
        <dbReference type="PROSITE-ProRule" id="PRU00284"/>
    </source>
</evidence>
<evidence type="ECO:0000313" key="10">
    <source>
        <dbReference type="Proteomes" id="UP001596407"/>
    </source>
</evidence>
<dbReference type="Gene3D" id="1.10.287.950">
    <property type="entry name" value="Methyl-accepting chemotaxis protein"/>
    <property type="match status" value="1"/>
</dbReference>
<gene>
    <name evidence="9" type="ORF">ACFQJ6_06045</name>
</gene>
<evidence type="ECO:0000313" key="9">
    <source>
        <dbReference type="EMBL" id="MFC7079769.1"/>
    </source>
</evidence>
<dbReference type="Pfam" id="PF08448">
    <property type="entry name" value="PAS_4"/>
    <property type="match status" value="1"/>
</dbReference>
<dbReference type="EMBL" id="JBHSZH010000005">
    <property type="protein sequence ID" value="MFC7079769.1"/>
    <property type="molecule type" value="Genomic_DNA"/>
</dbReference>
<keyword evidence="10" id="KW-1185">Reference proteome</keyword>
<feature type="compositionally biased region" description="Basic residues" evidence="5">
    <location>
        <begin position="616"/>
        <end position="635"/>
    </location>
</feature>
<keyword evidence="4" id="KW-0175">Coiled coil</keyword>
<proteinExistence type="inferred from homology"/>
<comment type="caution">
    <text evidence="9">The sequence shown here is derived from an EMBL/GenBank/DDBJ whole genome shotgun (WGS) entry which is preliminary data.</text>
</comment>
<dbReference type="InterPro" id="IPR013656">
    <property type="entry name" value="PAS_4"/>
</dbReference>
<evidence type="ECO:0000259" key="6">
    <source>
        <dbReference type="PROSITE" id="PS50111"/>
    </source>
</evidence>
<dbReference type="PANTHER" id="PTHR32089">
    <property type="entry name" value="METHYL-ACCEPTING CHEMOTAXIS PROTEIN MCPB"/>
    <property type="match status" value="1"/>
</dbReference>
<evidence type="ECO:0000256" key="4">
    <source>
        <dbReference type="SAM" id="Coils"/>
    </source>
</evidence>
<feature type="coiled-coil region" evidence="4">
    <location>
        <begin position="418"/>
        <end position="477"/>
    </location>
</feature>
<dbReference type="PROSITE" id="PS50111">
    <property type="entry name" value="CHEMOTAXIS_TRANSDUC_2"/>
    <property type="match status" value="1"/>
</dbReference>
<protein>
    <submittedName>
        <fullName evidence="9">Methyl-accepting chemotaxis protein</fullName>
    </submittedName>
</protein>
<dbReference type="AlphaFoldDB" id="A0ABD5WP05"/>
<dbReference type="Proteomes" id="UP001596407">
    <property type="component" value="Unassembled WGS sequence"/>
</dbReference>
<evidence type="ECO:0000256" key="1">
    <source>
        <dbReference type="ARBA" id="ARBA00023224"/>
    </source>
</evidence>
<accession>A0ABD5WP05</accession>
<feature type="region of interest" description="Disordered" evidence="5">
    <location>
        <begin position="137"/>
        <end position="196"/>
    </location>
</feature>
<dbReference type="InterPro" id="IPR000014">
    <property type="entry name" value="PAS"/>
</dbReference>
<dbReference type="Gene3D" id="3.30.450.20">
    <property type="entry name" value="PAS domain"/>
    <property type="match status" value="1"/>
</dbReference>
<dbReference type="SMART" id="SM00304">
    <property type="entry name" value="HAMP"/>
    <property type="match status" value="1"/>
</dbReference>
<name>A0ABD5WP05_9EURY</name>
<evidence type="ECO:0000256" key="5">
    <source>
        <dbReference type="SAM" id="MobiDB-lite"/>
    </source>
</evidence>
<dbReference type="InterPro" id="IPR004089">
    <property type="entry name" value="MCPsignal_dom"/>
</dbReference>
<dbReference type="Pfam" id="PF00015">
    <property type="entry name" value="MCPsignal"/>
    <property type="match status" value="1"/>
</dbReference>
<feature type="compositionally biased region" description="Basic and acidic residues" evidence="5">
    <location>
        <begin position="1"/>
        <end position="11"/>
    </location>
</feature>
<dbReference type="SMART" id="SM00283">
    <property type="entry name" value="MA"/>
    <property type="match status" value="1"/>
</dbReference>
<dbReference type="InterPro" id="IPR004090">
    <property type="entry name" value="Chemotax_Me-accpt_rcpt"/>
</dbReference>
<organism evidence="9 10">
    <name type="scientific">Halorussus caseinilyticus</name>
    <dbReference type="NCBI Taxonomy" id="3034025"/>
    <lineage>
        <taxon>Archaea</taxon>
        <taxon>Methanobacteriati</taxon>
        <taxon>Methanobacteriota</taxon>
        <taxon>Stenosarchaea group</taxon>
        <taxon>Halobacteria</taxon>
        <taxon>Halobacteriales</taxon>
        <taxon>Haladaptataceae</taxon>
        <taxon>Halorussus</taxon>
    </lineage>
</organism>
<dbReference type="SUPFAM" id="SSF58104">
    <property type="entry name" value="Methyl-accepting chemotaxis protein (MCP) signaling domain"/>
    <property type="match status" value="1"/>
</dbReference>
<dbReference type="PROSITE" id="PS50885">
    <property type="entry name" value="HAMP"/>
    <property type="match status" value="1"/>
</dbReference>
<feature type="domain" description="Methyl-accepting transducer" evidence="6">
    <location>
        <begin position="403"/>
        <end position="624"/>
    </location>
</feature>
<feature type="compositionally biased region" description="Basic and acidic residues" evidence="5">
    <location>
        <begin position="150"/>
        <end position="163"/>
    </location>
</feature>